<dbReference type="Pfam" id="PF08902">
    <property type="entry name" value="DUF1848"/>
    <property type="match status" value="1"/>
</dbReference>
<name>A0A7W8FUR7_9FIRM</name>
<dbReference type="RefSeq" id="WP_183327908.1">
    <property type="nucleotide sequence ID" value="NZ_JACHHK010000003.1"/>
</dbReference>
<dbReference type="AlphaFoldDB" id="A0A7W8FUR7"/>
<evidence type="ECO:0000313" key="1">
    <source>
        <dbReference type="EMBL" id="MBB5182844.1"/>
    </source>
</evidence>
<evidence type="ECO:0000313" key="2">
    <source>
        <dbReference type="Proteomes" id="UP000539953"/>
    </source>
</evidence>
<proteinExistence type="predicted"/>
<dbReference type="GO" id="GO:0016829">
    <property type="term" value="F:lyase activity"/>
    <property type="evidence" value="ECO:0007669"/>
    <property type="project" value="UniProtKB-KW"/>
</dbReference>
<dbReference type="Proteomes" id="UP000539953">
    <property type="component" value="Unassembled WGS sequence"/>
</dbReference>
<keyword evidence="1" id="KW-0456">Lyase</keyword>
<dbReference type="InterPro" id="IPR014998">
    <property type="entry name" value="DUF1848"/>
</dbReference>
<comment type="caution">
    <text evidence="1">The sequence shown here is derived from an EMBL/GenBank/DDBJ whole genome shotgun (WGS) entry which is preliminary data.</text>
</comment>
<gene>
    <name evidence="1" type="ORF">HNQ47_000864</name>
</gene>
<keyword evidence="2" id="KW-1185">Reference proteome</keyword>
<protein>
    <submittedName>
        <fullName evidence="1">DNA repair photolyase</fullName>
    </submittedName>
</protein>
<reference evidence="1 2" key="1">
    <citation type="submission" date="2020-08" db="EMBL/GenBank/DDBJ databases">
        <title>Genomic Encyclopedia of Type Strains, Phase IV (KMG-IV): sequencing the most valuable type-strain genomes for metagenomic binning, comparative biology and taxonomic classification.</title>
        <authorList>
            <person name="Goeker M."/>
        </authorList>
    </citation>
    <scope>NUCLEOTIDE SEQUENCE [LARGE SCALE GENOMIC DNA]</scope>
    <source>
        <strain evidence="1 2">DSM 25799</strain>
    </source>
</reference>
<organism evidence="1 2">
    <name type="scientific">Catenisphaera adipataccumulans</name>
    <dbReference type="NCBI Taxonomy" id="700500"/>
    <lineage>
        <taxon>Bacteria</taxon>
        <taxon>Bacillati</taxon>
        <taxon>Bacillota</taxon>
        <taxon>Erysipelotrichia</taxon>
        <taxon>Erysipelotrichales</taxon>
        <taxon>Erysipelotrichaceae</taxon>
        <taxon>Catenisphaera</taxon>
    </lineage>
</organism>
<accession>A0A7W8FUR7</accession>
<dbReference type="EMBL" id="JACHHK010000003">
    <property type="protein sequence ID" value="MBB5182844.1"/>
    <property type="molecule type" value="Genomic_DNA"/>
</dbReference>
<sequence length="306" mass="35668">MILNTGNRTDIPAFYHQWWYNRLDEGFVCARNPFQPHQIYQYTLDPDTIDVICYCTKDPGPMVRDWKEIPFAQYWQVTITPYGKDVEPFVPNKRQILADFRSLSEKLGPQAVTWRYDPILLTDRYTIDFHIRSFEAMAKVLEHYTDTVVISFLDLYQKTKRNFPEGREVTPAEQVQLAIALKEIADRHQMHIEACMEDHGLEAYGIDTKGCLRKEVLERVIGKNLIVPHLTFSRDCACLLQNDIGVYNTCKHGCRYCYANTDRKSVMQNAARHDPNGPLLIGRITAADQVRQVQQKSYIDRQVRLF</sequence>